<dbReference type="GO" id="GO:0070086">
    <property type="term" value="P:ubiquitin-dependent endocytosis"/>
    <property type="evidence" value="ECO:0007669"/>
    <property type="project" value="TreeGrafter"/>
</dbReference>
<dbReference type="GO" id="GO:0005829">
    <property type="term" value="C:cytosol"/>
    <property type="evidence" value="ECO:0007669"/>
    <property type="project" value="TreeGrafter"/>
</dbReference>
<organism evidence="2 3">
    <name type="scientific">Wickerhamomyces mucosus</name>
    <dbReference type="NCBI Taxonomy" id="1378264"/>
    <lineage>
        <taxon>Eukaryota</taxon>
        <taxon>Fungi</taxon>
        <taxon>Dikarya</taxon>
        <taxon>Ascomycota</taxon>
        <taxon>Saccharomycotina</taxon>
        <taxon>Saccharomycetes</taxon>
        <taxon>Phaffomycetales</taxon>
        <taxon>Wickerhamomycetaceae</taxon>
        <taxon>Wickerhamomyces</taxon>
    </lineage>
</organism>
<dbReference type="Proteomes" id="UP000769528">
    <property type="component" value="Unassembled WGS sequence"/>
</dbReference>
<comment type="caution">
    <text evidence="2">The sequence shown here is derived from an EMBL/GenBank/DDBJ whole genome shotgun (WGS) entry which is preliminary data.</text>
</comment>
<dbReference type="InterPro" id="IPR050357">
    <property type="entry name" value="Arrestin_domain-protein"/>
</dbReference>
<accession>A0A9P8PZ73</accession>
<dbReference type="Pfam" id="PF02752">
    <property type="entry name" value="Arrestin_C"/>
    <property type="match status" value="1"/>
</dbReference>
<protein>
    <recommendedName>
        <fullName evidence="1">Arrestin C-terminal-like domain-containing protein</fullName>
    </recommendedName>
</protein>
<dbReference type="SMART" id="SM01017">
    <property type="entry name" value="Arrestin_C"/>
    <property type="match status" value="1"/>
</dbReference>
<proteinExistence type="predicted"/>
<dbReference type="OrthoDB" id="2333384at2759"/>
<gene>
    <name evidence="2" type="ORF">WICMUC_000022</name>
</gene>
<dbReference type="GO" id="GO:0030674">
    <property type="term" value="F:protein-macromolecule adaptor activity"/>
    <property type="evidence" value="ECO:0007669"/>
    <property type="project" value="TreeGrafter"/>
</dbReference>
<dbReference type="AlphaFoldDB" id="A0A9P8PZ73"/>
<name>A0A9P8PZ73_9ASCO</name>
<evidence type="ECO:0000313" key="2">
    <source>
        <dbReference type="EMBL" id="KAH3681041.1"/>
    </source>
</evidence>
<dbReference type="Gene3D" id="2.60.40.640">
    <property type="match status" value="1"/>
</dbReference>
<dbReference type="PANTHER" id="PTHR11188">
    <property type="entry name" value="ARRESTIN DOMAIN CONTAINING PROTEIN"/>
    <property type="match status" value="1"/>
</dbReference>
<keyword evidence="3" id="KW-1185">Reference proteome</keyword>
<feature type="domain" description="Arrestin C-terminal-like" evidence="1">
    <location>
        <begin position="115"/>
        <end position="258"/>
    </location>
</feature>
<dbReference type="GO" id="GO:0031625">
    <property type="term" value="F:ubiquitin protein ligase binding"/>
    <property type="evidence" value="ECO:0007669"/>
    <property type="project" value="TreeGrafter"/>
</dbReference>
<dbReference type="GO" id="GO:0005886">
    <property type="term" value="C:plasma membrane"/>
    <property type="evidence" value="ECO:0007669"/>
    <property type="project" value="TreeGrafter"/>
</dbReference>
<sequence>MNWDNLFNNSNGFLQKFITKKFVNNNNNNQLNSNTLLLPGNYEIPFNCCIPGDIPESIEGILPSSIMYKFELIILEIQSSNLINLTKFFKHFRILRTLSNDSLILNEMISLEKILPNLLQFEISLPSKAIAIGDIIPLNILMIPLIKSIQLINIKFQLICKIHIKSLKTNKFYQDELILKNFEQSFKQFEINSKINFKFPIHTSNNLKKITPNCEFQLNSLIKISYFIKIFINFLNPITKIKNEIIFKIPIIFYINPILKILNRQIFLDSNGKFHFKKFQDLIFKRNNFNNYEIQLNHIELPNYENHIYDNIVLNTNNNEINNNQQLINNELKEEDEEERLNINEIPNYEDSLNDIFYLNTIEGFSPDYKE</sequence>
<evidence type="ECO:0000313" key="3">
    <source>
        <dbReference type="Proteomes" id="UP000769528"/>
    </source>
</evidence>
<reference evidence="2" key="1">
    <citation type="journal article" date="2021" name="Open Biol.">
        <title>Shared evolutionary footprints suggest mitochondrial oxidative damage underlies multiple complex I losses in fungi.</title>
        <authorList>
            <person name="Schikora-Tamarit M.A."/>
            <person name="Marcet-Houben M."/>
            <person name="Nosek J."/>
            <person name="Gabaldon T."/>
        </authorList>
    </citation>
    <scope>NUCLEOTIDE SEQUENCE</scope>
    <source>
        <strain evidence="2">CBS6341</strain>
    </source>
</reference>
<reference evidence="2" key="2">
    <citation type="submission" date="2021-01" db="EMBL/GenBank/DDBJ databases">
        <authorList>
            <person name="Schikora-Tamarit M.A."/>
        </authorList>
    </citation>
    <scope>NUCLEOTIDE SEQUENCE</scope>
    <source>
        <strain evidence="2">CBS6341</strain>
    </source>
</reference>
<dbReference type="EMBL" id="JAEUBF010000002">
    <property type="protein sequence ID" value="KAH3681041.1"/>
    <property type="molecule type" value="Genomic_DNA"/>
</dbReference>
<dbReference type="InterPro" id="IPR011022">
    <property type="entry name" value="Arrestin_C-like"/>
</dbReference>
<evidence type="ECO:0000259" key="1">
    <source>
        <dbReference type="SMART" id="SM01017"/>
    </source>
</evidence>
<dbReference type="InterPro" id="IPR014752">
    <property type="entry name" value="Arrestin-like_C"/>
</dbReference>
<dbReference type="PANTHER" id="PTHR11188:SF17">
    <property type="entry name" value="FI21816P1"/>
    <property type="match status" value="1"/>
</dbReference>